<accession>A0A9X1TZQ6</accession>
<keyword evidence="1" id="KW-1133">Transmembrane helix</keyword>
<organism evidence="2 3">
    <name type="scientific">Corynebacterium uropygiale</name>
    <dbReference type="NCBI Taxonomy" id="1775911"/>
    <lineage>
        <taxon>Bacteria</taxon>
        <taxon>Bacillati</taxon>
        <taxon>Actinomycetota</taxon>
        <taxon>Actinomycetes</taxon>
        <taxon>Mycobacteriales</taxon>
        <taxon>Corynebacteriaceae</taxon>
        <taxon>Corynebacterium</taxon>
    </lineage>
</organism>
<sequence length="96" mass="11255">MRVGPHPGGKDREPGAFGGAPWRYAQERKTFELQPGRTLVFAVIFAAIVIWQGHMPMLWWPLVLFAVWVIFTLAHWFYVWANNKIQDFVEKARERD</sequence>
<evidence type="ECO:0000256" key="1">
    <source>
        <dbReference type="SAM" id="Phobius"/>
    </source>
</evidence>
<dbReference type="RefSeq" id="WP_236117759.1">
    <property type="nucleotide sequence ID" value="NZ_JAKGSI010000001.1"/>
</dbReference>
<protein>
    <recommendedName>
        <fullName evidence="4">2TM domain-containing protein</fullName>
    </recommendedName>
</protein>
<gene>
    <name evidence="2" type="ORF">L1O03_02125</name>
</gene>
<dbReference type="EMBL" id="JAKGSI010000001">
    <property type="protein sequence ID" value="MCF4005974.1"/>
    <property type="molecule type" value="Genomic_DNA"/>
</dbReference>
<evidence type="ECO:0000313" key="2">
    <source>
        <dbReference type="EMBL" id="MCF4005974.1"/>
    </source>
</evidence>
<proteinExistence type="predicted"/>
<name>A0A9X1TZQ6_9CORY</name>
<dbReference type="Proteomes" id="UP001139336">
    <property type="component" value="Unassembled WGS sequence"/>
</dbReference>
<evidence type="ECO:0000313" key="3">
    <source>
        <dbReference type="Proteomes" id="UP001139336"/>
    </source>
</evidence>
<reference evidence="2" key="1">
    <citation type="submission" date="2022-01" db="EMBL/GenBank/DDBJ databases">
        <title>Corynebacterium sp. nov isolated from isolated from the feces of the greater white-fronted geese (Anser albifrons) at Poyang Lake, PR China.</title>
        <authorList>
            <person name="Liu Q."/>
        </authorList>
    </citation>
    <scope>NUCLEOTIDE SEQUENCE</scope>
    <source>
        <strain evidence="2">JCM 32435</strain>
    </source>
</reference>
<feature type="transmembrane region" description="Helical" evidence="1">
    <location>
        <begin position="36"/>
        <end position="53"/>
    </location>
</feature>
<keyword evidence="1" id="KW-0472">Membrane</keyword>
<dbReference type="AlphaFoldDB" id="A0A9X1TZQ6"/>
<feature type="transmembrane region" description="Helical" evidence="1">
    <location>
        <begin position="59"/>
        <end position="81"/>
    </location>
</feature>
<keyword evidence="3" id="KW-1185">Reference proteome</keyword>
<comment type="caution">
    <text evidence="2">The sequence shown here is derived from an EMBL/GenBank/DDBJ whole genome shotgun (WGS) entry which is preliminary data.</text>
</comment>
<keyword evidence="1" id="KW-0812">Transmembrane</keyword>
<evidence type="ECO:0008006" key="4">
    <source>
        <dbReference type="Google" id="ProtNLM"/>
    </source>
</evidence>